<dbReference type="Gene3D" id="2.60.40.10">
    <property type="entry name" value="Immunoglobulins"/>
    <property type="match status" value="1"/>
</dbReference>
<dbReference type="InterPro" id="IPR013783">
    <property type="entry name" value="Ig-like_fold"/>
</dbReference>
<dbReference type="KEGG" id="ark:D6B99_02775"/>
<name>A0A386HLU2_9BACT</name>
<sequence>MNKILTSIISLILIGMLSCSGNSNSTNQKQAANILSDTANYTQIQWLDSIHDFGRIKYGENVGISYTFKNIGKKPLYITAVHPTCGCTIADYTKDAVLPGQEGMVKATFDSKHGAPGSIRKSIVVSSNTTNDANFVLAFTGTVTK</sequence>
<feature type="signal peptide" evidence="1">
    <location>
        <begin position="1"/>
        <end position="25"/>
    </location>
</feature>
<keyword evidence="3" id="KW-1185">Reference proteome</keyword>
<dbReference type="InterPro" id="IPR011467">
    <property type="entry name" value="DUF1573"/>
</dbReference>
<organism evidence="2 3">
    <name type="scientific">Arachidicoccus soli</name>
    <dbReference type="NCBI Taxonomy" id="2341117"/>
    <lineage>
        <taxon>Bacteria</taxon>
        <taxon>Pseudomonadati</taxon>
        <taxon>Bacteroidota</taxon>
        <taxon>Chitinophagia</taxon>
        <taxon>Chitinophagales</taxon>
        <taxon>Chitinophagaceae</taxon>
        <taxon>Arachidicoccus</taxon>
    </lineage>
</organism>
<reference evidence="2 3" key="1">
    <citation type="submission" date="2018-09" db="EMBL/GenBank/DDBJ databases">
        <title>Arachidicoccus sp. nov., a bacterium isolated from soil.</title>
        <authorList>
            <person name="Weon H.-Y."/>
            <person name="Kwon S.-W."/>
            <person name="Lee S.A."/>
        </authorList>
    </citation>
    <scope>NUCLEOTIDE SEQUENCE [LARGE SCALE GENOMIC DNA]</scope>
    <source>
        <strain evidence="2 3">KIS59-12</strain>
    </source>
</reference>
<accession>A0A386HLU2</accession>
<dbReference type="OrthoDB" id="826619at2"/>
<proteinExistence type="predicted"/>
<dbReference type="Proteomes" id="UP000266118">
    <property type="component" value="Chromosome"/>
</dbReference>
<keyword evidence="1" id="KW-0732">Signal</keyword>
<dbReference type="AlphaFoldDB" id="A0A386HLU2"/>
<dbReference type="PANTHER" id="PTHR37833">
    <property type="entry name" value="LIPOPROTEIN-RELATED"/>
    <property type="match status" value="1"/>
</dbReference>
<evidence type="ECO:0000313" key="3">
    <source>
        <dbReference type="Proteomes" id="UP000266118"/>
    </source>
</evidence>
<protein>
    <submittedName>
        <fullName evidence="2">DUF1573 domain-containing protein</fullName>
    </submittedName>
</protein>
<dbReference type="Pfam" id="PF07610">
    <property type="entry name" value="DUF1573"/>
    <property type="match status" value="1"/>
</dbReference>
<evidence type="ECO:0000313" key="2">
    <source>
        <dbReference type="EMBL" id="AYD46632.1"/>
    </source>
</evidence>
<dbReference type="PROSITE" id="PS51257">
    <property type="entry name" value="PROKAR_LIPOPROTEIN"/>
    <property type="match status" value="1"/>
</dbReference>
<feature type="chain" id="PRO_5017176051" evidence="1">
    <location>
        <begin position="26"/>
        <end position="145"/>
    </location>
</feature>
<dbReference type="RefSeq" id="WP_119984856.1">
    <property type="nucleotide sequence ID" value="NZ_CP032489.1"/>
</dbReference>
<gene>
    <name evidence="2" type="ORF">D6B99_02775</name>
</gene>
<evidence type="ECO:0000256" key="1">
    <source>
        <dbReference type="SAM" id="SignalP"/>
    </source>
</evidence>
<dbReference type="EMBL" id="CP032489">
    <property type="protein sequence ID" value="AYD46632.1"/>
    <property type="molecule type" value="Genomic_DNA"/>
</dbReference>
<dbReference type="PANTHER" id="PTHR37833:SF1">
    <property type="entry name" value="SIGNAL PEPTIDE PROTEIN"/>
    <property type="match status" value="1"/>
</dbReference>